<feature type="domain" description="DUF4097" evidence="3">
    <location>
        <begin position="114"/>
        <end position="221"/>
    </location>
</feature>
<evidence type="ECO:0000259" key="3">
    <source>
        <dbReference type="Pfam" id="PF13349"/>
    </source>
</evidence>
<gene>
    <name evidence="4" type="ORF">AWU65_15420</name>
</gene>
<dbReference type="AlphaFoldDB" id="A0A163KH54"/>
<feature type="chain" id="PRO_5007843646" description="DUF4097 domain-containing protein" evidence="2">
    <location>
        <begin position="25"/>
        <end position="222"/>
    </location>
</feature>
<evidence type="ECO:0000313" key="5">
    <source>
        <dbReference type="Proteomes" id="UP000076796"/>
    </source>
</evidence>
<name>A0A163KH54_9BACL</name>
<evidence type="ECO:0000256" key="1">
    <source>
        <dbReference type="SAM" id="MobiDB-lite"/>
    </source>
</evidence>
<accession>A0A163KH54</accession>
<organism evidence="4 5">
    <name type="scientific">Paenibacillus glucanolyticus</name>
    <dbReference type="NCBI Taxonomy" id="59843"/>
    <lineage>
        <taxon>Bacteria</taxon>
        <taxon>Bacillati</taxon>
        <taxon>Bacillota</taxon>
        <taxon>Bacilli</taxon>
        <taxon>Bacillales</taxon>
        <taxon>Paenibacillaceae</taxon>
        <taxon>Paenibacillus</taxon>
    </lineage>
</organism>
<dbReference type="InterPro" id="IPR025164">
    <property type="entry name" value="Toastrack_DUF4097"/>
</dbReference>
<feature type="compositionally biased region" description="Basic and acidic residues" evidence="1">
    <location>
        <begin position="189"/>
        <end position="203"/>
    </location>
</feature>
<sequence>MKRYTVAILGVLSLFLLSACSSNGASEDTQIVSLQQIEVVEIEHGSTSLHVETADVEALEVLLLSHNKPAKAVVDQADNQVKIHLDNDITRMLNIGRMPQLKVRIPQDYAGKVQIEGSSGNVTGTGLQSQSLQLKGRSGNISLAFTSIDHDVDVTVKSGNVNLKLGEETPNAEWLLQSGSGRRSVSLPLEDRSESNRKTEGRSGDGTYKVKIKTGSGNITIQ</sequence>
<protein>
    <recommendedName>
        <fullName evidence="3">DUF4097 domain-containing protein</fullName>
    </recommendedName>
</protein>
<feature type="region of interest" description="Disordered" evidence="1">
    <location>
        <begin position="177"/>
        <end position="222"/>
    </location>
</feature>
<dbReference type="OrthoDB" id="2934260at2"/>
<keyword evidence="5" id="KW-1185">Reference proteome</keyword>
<evidence type="ECO:0000256" key="2">
    <source>
        <dbReference type="SAM" id="SignalP"/>
    </source>
</evidence>
<dbReference type="PROSITE" id="PS51257">
    <property type="entry name" value="PROKAR_LIPOPROTEIN"/>
    <property type="match status" value="1"/>
</dbReference>
<proteinExistence type="predicted"/>
<dbReference type="GeneID" id="97557386"/>
<feature type="signal peptide" evidence="2">
    <location>
        <begin position="1"/>
        <end position="24"/>
    </location>
</feature>
<dbReference type="Proteomes" id="UP000076796">
    <property type="component" value="Unassembled WGS sequence"/>
</dbReference>
<keyword evidence="2" id="KW-0732">Signal</keyword>
<dbReference type="RefSeq" id="WP_063478745.1">
    <property type="nucleotide sequence ID" value="NZ_CP147845.1"/>
</dbReference>
<comment type="caution">
    <text evidence="4">The sequence shown here is derived from an EMBL/GenBank/DDBJ whole genome shotgun (WGS) entry which is preliminary data.</text>
</comment>
<evidence type="ECO:0000313" key="4">
    <source>
        <dbReference type="EMBL" id="KZS47218.1"/>
    </source>
</evidence>
<dbReference type="STRING" id="59843.A3958_14785"/>
<dbReference type="Pfam" id="PF13349">
    <property type="entry name" value="DUF4097"/>
    <property type="match status" value="1"/>
</dbReference>
<reference evidence="4" key="1">
    <citation type="journal article" date="2016" name="Genome Announc.">
        <title>Draft genomes of two strains of Paenibacillus glucanolyticus with capability to degrade lignocellulose.</title>
        <authorList>
            <person name="Mathews S.L."/>
            <person name="Pawlak J."/>
            <person name="Grunden A.M."/>
        </authorList>
    </citation>
    <scope>NUCLEOTIDE SEQUENCE [LARGE SCALE GENOMIC DNA]</scope>
    <source>
        <strain evidence="4">SLM1</strain>
    </source>
</reference>
<dbReference type="EMBL" id="LWMH01000001">
    <property type="protein sequence ID" value="KZS47218.1"/>
    <property type="molecule type" value="Genomic_DNA"/>
</dbReference>